<gene>
    <name evidence="2" type="ORF">RIMI_LOCUS18688264</name>
</gene>
<name>A0ABN9MES8_9NEOB</name>
<comment type="caution">
    <text evidence="2">The sequence shown here is derived from an EMBL/GenBank/DDBJ whole genome shotgun (WGS) entry which is preliminary data.</text>
</comment>
<feature type="compositionally biased region" description="Basic and acidic residues" evidence="1">
    <location>
        <begin position="210"/>
        <end position="220"/>
    </location>
</feature>
<proteinExistence type="predicted"/>
<protein>
    <submittedName>
        <fullName evidence="2">Uncharacterized protein</fullName>
    </submittedName>
</protein>
<evidence type="ECO:0000256" key="1">
    <source>
        <dbReference type="SAM" id="MobiDB-lite"/>
    </source>
</evidence>
<sequence>MLEEDPQLQKRLWVHPLLLLRGAYGNFTKLYQELCRYPVKFVAFCRFSIPGFDNLLHVLRPYLLRQDTCMRFSISPEECLLVTLRFLATGHSYSSLHFEFLLGTSTISVIVRSPCDVIWDKLKSRLMPQPNIQDWLWIAQGFMEATDFPNCIGALDGPVSVEVSAASDTCSSGCVVGVGSAGALVSDAEPSFLRISACRTLRDVAACDWSRERSHGRPRDQSQAATSPRRHRKVLQALIRRKEGSRLVPGRVRGFPILQTYRKSGSEFRYHIQKIADFMADPTQGSGFMKPDFAKSRRLLKVADPFAQP</sequence>
<evidence type="ECO:0000313" key="3">
    <source>
        <dbReference type="Proteomes" id="UP001176940"/>
    </source>
</evidence>
<dbReference type="Proteomes" id="UP001176940">
    <property type="component" value="Unassembled WGS sequence"/>
</dbReference>
<keyword evidence="3" id="KW-1185">Reference proteome</keyword>
<feature type="region of interest" description="Disordered" evidence="1">
    <location>
        <begin position="210"/>
        <end position="231"/>
    </location>
</feature>
<accession>A0ABN9MES8</accession>
<reference evidence="2" key="1">
    <citation type="submission" date="2023-07" db="EMBL/GenBank/DDBJ databases">
        <authorList>
            <person name="Stuckert A."/>
        </authorList>
    </citation>
    <scope>NUCLEOTIDE SEQUENCE</scope>
</reference>
<dbReference type="EMBL" id="CAUEEQ010057691">
    <property type="protein sequence ID" value="CAJ0963493.1"/>
    <property type="molecule type" value="Genomic_DNA"/>
</dbReference>
<organism evidence="2 3">
    <name type="scientific">Ranitomeya imitator</name>
    <name type="common">mimic poison frog</name>
    <dbReference type="NCBI Taxonomy" id="111125"/>
    <lineage>
        <taxon>Eukaryota</taxon>
        <taxon>Metazoa</taxon>
        <taxon>Chordata</taxon>
        <taxon>Craniata</taxon>
        <taxon>Vertebrata</taxon>
        <taxon>Euteleostomi</taxon>
        <taxon>Amphibia</taxon>
        <taxon>Batrachia</taxon>
        <taxon>Anura</taxon>
        <taxon>Neobatrachia</taxon>
        <taxon>Hyloidea</taxon>
        <taxon>Dendrobatidae</taxon>
        <taxon>Dendrobatinae</taxon>
        <taxon>Ranitomeya</taxon>
    </lineage>
</organism>
<evidence type="ECO:0000313" key="2">
    <source>
        <dbReference type="EMBL" id="CAJ0963493.1"/>
    </source>
</evidence>